<proteinExistence type="inferred from homology"/>
<reference evidence="3 4" key="1">
    <citation type="submission" date="2016-10" db="EMBL/GenBank/DDBJ databases">
        <authorList>
            <person name="de Groot N.N."/>
        </authorList>
    </citation>
    <scope>NUCLEOTIDE SEQUENCE [LARGE SCALE GENOMIC DNA]</scope>
    <source>
        <strain evidence="3 4">CGMCC 4.1877</strain>
    </source>
</reference>
<dbReference type="PANTHER" id="PTHR42760:SF115">
    <property type="entry name" value="3-OXOACYL-[ACYL-CARRIER-PROTEIN] REDUCTASE FABG"/>
    <property type="match status" value="1"/>
</dbReference>
<dbReference type="FunFam" id="3.40.50.720:FF:000084">
    <property type="entry name" value="Short-chain dehydrogenase reductase"/>
    <property type="match status" value="1"/>
</dbReference>
<evidence type="ECO:0000313" key="3">
    <source>
        <dbReference type="EMBL" id="SFN64615.1"/>
    </source>
</evidence>
<dbReference type="PRINTS" id="PR00081">
    <property type="entry name" value="GDHRDH"/>
</dbReference>
<comment type="similarity">
    <text evidence="1">Belongs to the short-chain dehydrogenases/reductases (SDR) family.</text>
</comment>
<evidence type="ECO:0000256" key="2">
    <source>
        <dbReference type="ARBA" id="ARBA00023002"/>
    </source>
</evidence>
<dbReference type="SUPFAM" id="SSF51735">
    <property type="entry name" value="NAD(P)-binding Rossmann-fold domains"/>
    <property type="match status" value="1"/>
</dbReference>
<dbReference type="Gene3D" id="3.40.50.720">
    <property type="entry name" value="NAD(P)-binding Rossmann-like Domain"/>
    <property type="match status" value="1"/>
</dbReference>
<keyword evidence="2" id="KW-0560">Oxidoreductase</keyword>
<dbReference type="InterPro" id="IPR002347">
    <property type="entry name" value="SDR_fam"/>
</dbReference>
<organism evidence="3 4">
    <name type="scientific">Pseudonocardia ammonioxydans</name>
    <dbReference type="NCBI Taxonomy" id="260086"/>
    <lineage>
        <taxon>Bacteria</taxon>
        <taxon>Bacillati</taxon>
        <taxon>Actinomycetota</taxon>
        <taxon>Actinomycetes</taxon>
        <taxon>Pseudonocardiales</taxon>
        <taxon>Pseudonocardiaceae</taxon>
        <taxon>Pseudonocardia</taxon>
    </lineage>
</organism>
<dbReference type="EMBL" id="FOUY01000018">
    <property type="protein sequence ID" value="SFN64615.1"/>
    <property type="molecule type" value="Genomic_DNA"/>
</dbReference>
<dbReference type="RefSeq" id="WP_093345153.1">
    <property type="nucleotide sequence ID" value="NZ_FOUY01000018.1"/>
</dbReference>
<evidence type="ECO:0000313" key="4">
    <source>
        <dbReference type="Proteomes" id="UP000199614"/>
    </source>
</evidence>
<dbReference type="InterPro" id="IPR036291">
    <property type="entry name" value="NAD(P)-bd_dom_sf"/>
</dbReference>
<dbReference type="AlphaFoldDB" id="A0A1I5AQ90"/>
<protein>
    <submittedName>
        <fullName evidence="3">NAD(P)-dependent dehydrogenase, short-chain alcohol dehydrogenase family</fullName>
    </submittedName>
</protein>
<dbReference type="OrthoDB" id="286404at2"/>
<dbReference type="PRINTS" id="PR00080">
    <property type="entry name" value="SDRFAMILY"/>
</dbReference>
<dbReference type="PANTHER" id="PTHR42760">
    <property type="entry name" value="SHORT-CHAIN DEHYDROGENASES/REDUCTASES FAMILY MEMBER"/>
    <property type="match status" value="1"/>
</dbReference>
<gene>
    <name evidence="3" type="ORF">SAMN05216207_101889</name>
</gene>
<dbReference type="CDD" id="cd05233">
    <property type="entry name" value="SDR_c"/>
    <property type="match status" value="1"/>
</dbReference>
<accession>A0A1I5AQ90</accession>
<dbReference type="STRING" id="260086.SAMN05216207_101889"/>
<dbReference type="Proteomes" id="UP000199614">
    <property type="component" value="Unassembled WGS sequence"/>
</dbReference>
<dbReference type="GO" id="GO:0016616">
    <property type="term" value="F:oxidoreductase activity, acting on the CH-OH group of donors, NAD or NADP as acceptor"/>
    <property type="evidence" value="ECO:0007669"/>
    <property type="project" value="TreeGrafter"/>
</dbReference>
<keyword evidence="4" id="KW-1185">Reference proteome</keyword>
<evidence type="ECO:0000256" key="1">
    <source>
        <dbReference type="ARBA" id="ARBA00006484"/>
    </source>
</evidence>
<sequence length="260" mass="27032">MTSALSGRVVLVTGGASGIGAEVCRRAAAAGASVVVADIAEERARELASEVGGHAVVMDVTSEDSVSSAVDRAEETAGPIDVLVTSAGITQPPLPPEELDQSMWDKVLDVDLRGTWLCAVAVGRRMAVRGSGNIVTIASIAGMRSMPLHSYTPAKAAVIALTADLATEWGRSGVRVNSVSPGYTLTPLLQEQIDQGQRDPANLVEASVLGRMVRTEEVADAVCFLASDAASAITGVNLPVDAGWLIAPSWRTYRGVPDKR</sequence>
<dbReference type="Pfam" id="PF13561">
    <property type="entry name" value="adh_short_C2"/>
    <property type="match status" value="1"/>
</dbReference>
<name>A0A1I5AQ90_PSUAM</name>